<protein>
    <submittedName>
        <fullName evidence="1">Uncharacterized protein</fullName>
    </submittedName>
</protein>
<sequence>MDNSRPIQVGFVVNDDPLPSDFHYTCCCWIHNSNFFSKEPFSFEKVFVAGTMEGPLVCFGINNTKIESVSILIGHHSNVSDIINGLQGKQFLSISNDGTLCEWRTTDTSCICKYPEIVPSGNLFLSIQPTEINHVWICSIGQRADLFDTKTQSILCSISIPSLVSFSYMTSANSVYVSESCIVVVTNNNIRQIKFENNEVISNKKIQNISSNIFENYYSTPYGVVRIKRNMFSVLYERGNSKDYELQLDESDSIQYVYWVTKKHLCLVTFGGCFFVVNISHSKELDRIKIENIEKYKFENTFVSGKFDFQPEFGFVFPHSSKSVRYLNKESQFSFTPVKFVAKYSIPIGSSDNIITLNKNNHEIEVFNWSSLEKVEVSHKSQSKITCIYSIPVKYRQQKLMIYAGGADGTVSFYFDISETPIRTIDALASSIESFIRLPIKIGGRESVLAVGEDGSIALIKWTDIIVRYPGFNTKVLEVYFYEQQSFLIVKYSSGEYFVYSLKSSDIIDCLSVAPPLAQKFYPSEECFEETTFSLETIDVGRSSQVIARLRLDSELDDSNSKILQAKYIIFRLLLPGVPVKNTPPGISDKCGSNLVFYGDSPGTITLFYKNQALTGHHIFESSEDIAGMHFIAWTILSTSFSFTKPRYSPDYNGSYFLPLLSQLINHKSQHIRDTASLACANSMMATPISTAQNIVTPFISNRHPMTETEKFLLSMVFVAQPDTLPSSFLLNLFDFLVSKMKSNSEEGYLSTVILLNGFDLWEKTTNTNDLLLKIMREMVSHQRHQHVNTIFAIVSGIHFQEFFQSFDKIVDENVTVANGNIVLKRLFELTNRVSFSGVDMIGAPATLRIAYVGSKYPKLAQVVAEELARATLTNRCVSVCQNVCIVAVNGTCYVFRNCSFEFSVQLTETPISALILDKNAAKCAAISNESSEVIIFLTRTKKESLLGAKKPVIEKRYEVLKSNDVKAEWGPDGNLVIKYD</sequence>
<organism evidence="1 2">
    <name type="scientific">Trichomonas vaginalis (strain ATCC PRA-98 / G3)</name>
    <dbReference type="NCBI Taxonomy" id="412133"/>
    <lineage>
        <taxon>Eukaryota</taxon>
        <taxon>Metamonada</taxon>
        <taxon>Parabasalia</taxon>
        <taxon>Trichomonadida</taxon>
        <taxon>Trichomonadidae</taxon>
        <taxon>Trichomonas</taxon>
    </lineage>
</organism>
<gene>
    <name evidence="1" type="ORF">TVAG_114190</name>
</gene>
<dbReference type="VEuPathDB" id="TrichDB:TVAGG3_0281080"/>
<reference evidence="1" key="1">
    <citation type="submission" date="2006-10" db="EMBL/GenBank/DDBJ databases">
        <authorList>
            <person name="Amadeo P."/>
            <person name="Zhao Q."/>
            <person name="Wortman J."/>
            <person name="Fraser-Liggett C."/>
            <person name="Carlton J."/>
        </authorList>
    </citation>
    <scope>NUCLEOTIDE SEQUENCE</scope>
    <source>
        <strain evidence="1">G3</strain>
    </source>
</reference>
<dbReference type="EMBL" id="DS113602">
    <property type="protein sequence ID" value="EAY00415.1"/>
    <property type="molecule type" value="Genomic_DNA"/>
</dbReference>
<evidence type="ECO:0000313" key="2">
    <source>
        <dbReference type="Proteomes" id="UP000001542"/>
    </source>
</evidence>
<proteinExistence type="predicted"/>
<dbReference type="Proteomes" id="UP000001542">
    <property type="component" value="Unassembled WGS sequence"/>
</dbReference>
<dbReference type="RefSeq" id="XP_001313344.1">
    <property type="nucleotide sequence ID" value="XM_001313343.1"/>
</dbReference>
<dbReference type="InterPro" id="IPR015943">
    <property type="entry name" value="WD40/YVTN_repeat-like_dom_sf"/>
</dbReference>
<dbReference type="InterPro" id="IPR036322">
    <property type="entry name" value="WD40_repeat_dom_sf"/>
</dbReference>
<evidence type="ECO:0000313" key="1">
    <source>
        <dbReference type="EMBL" id="EAY00415.1"/>
    </source>
</evidence>
<dbReference type="AlphaFoldDB" id="A2F3U6"/>
<dbReference type="InParanoid" id="A2F3U6"/>
<dbReference type="VEuPathDB" id="TrichDB:TVAG_114190"/>
<dbReference type="Gene3D" id="2.130.10.10">
    <property type="entry name" value="YVTN repeat-like/Quinoprotein amine dehydrogenase"/>
    <property type="match status" value="1"/>
</dbReference>
<keyword evidence="2" id="KW-1185">Reference proteome</keyword>
<reference evidence="1" key="2">
    <citation type="journal article" date="2007" name="Science">
        <title>Draft genome sequence of the sexually transmitted pathogen Trichomonas vaginalis.</title>
        <authorList>
            <person name="Carlton J.M."/>
            <person name="Hirt R.P."/>
            <person name="Silva J.C."/>
            <person name="Delcher A.L."/>
            <person name="Schatz M."/>
            <person name="Zhao Q."/>
            <person name="Wortman J.R."/>
            <person name="Bidwell S.L."/>
            <person name="Alsmark U.C.M."/>
            <person name="Besteiro S."/>
            <person name="Sicheritz-Ponten T."/>
            <person name="Noel C.J."/>
            <person name="Dacks J.B."/>
            <person name="Foster P.G."/>
            <person name="Simillion C."/>
            <person name="Van de Peer Y."/>
            <person name="Miranda-Saavedra D."/>
            <person name="Barton G.J."/>
            <person name="Westrop G.D."/>
            <person name="Mueller S."/>
            <person name="Dessi D."/>
            <person name="Fiori P.L."/>
            <person name="Ren Q."/>
            <person name="Paulsen I."/>
            <person name="Zhang H."/>
            <person name="Bastida-Corcuera F.D."/>
            <person name="Simoes-Barbosa A."/>
            <person name="Brown M.T."/>
            <person name="Hayes R.D."/>
            <person name="Mukherjee M."/>
            <person name="Okumura C.Y."/>
            <person name="Schneider R."/>
            <person name="Smith A.J."/>
            <person name="Vanacova S."/>
            <person name="Villalvazo M."/>
            <person name="Haas B.J."/>
            <person name="Pertea M."/>
            <person name="Feldblyum T.V."/>
            <person name="Utterback T.R."/>
            <person name="Shu C.L."/>
            <person name="Osoegawa K."/>
            <person name="de Jong P.J."/>
            <person name="Hrdy I."/>
            <person name="Horvathova L."/>
            <person name="Zubacova Z."/>
            <person name="Dolezal P."/>
            <person name="Malik S.B."/>
            <person name="Logsdon J.M. Jr."/>
            <person name="Henze K."/>
            <person name="Gupta A."/>
            <person name="Wang C.C."/>
            <person name="Dunne R.L."/>
            <person name="Upcroft J.A."/>
            <person name="Upcroft P."/>
            <person name="White O."/>
            <person name="Salzberg S.L."/>
            <person name="Tang P."/>
            <person name="Chiu C.-H."/>
            <person name="Lee Y.-S."/>
            <person name="Embley T.M."/>
            <person name="Coombs G.H."/>
            <person name="Mottram J.C."/>
            <person name="Tachezy J."/>
            <person name="Fraser-Liggett C.M."/>
            <person name="Johnson P.J."/>
        </authorList>
    </citation>
    <scope>NUCLEOTIDE SEQUENCE [LARGE SCALE GENOMIC DNA]</scope>
    <source>
        <strain evidence="1">G3</strain>
    </source>
</reference>
<dbReference type="SUPFAM" id="SSF50978">
    <property type="entry name" value="WD40 repeat-like"/>
    <property type="match status" value="1"/>
</dbReference>
<dbReference type="KEGG" id="tva:4758227"/>
<accession>A2F3U6</accession>
<name>A2F3U6_TRIV3</name>